<comment type="caution">
    <text evidence="1">The sequence shown here is derived from an EMBL/GenBank/DDBJ whole genome shotgun (WGS) entry which is preliminary data.</text>
</comment>
<dbReference type="Gene3D" id="3.30.420.140">
    <property type="entry name" value="YqgF/RNase H-like domain"/>
    <property type="match status" value="1"/>
</dbReference>
<dbReference type="EMBL" id="CAICTM010000266">
    <property type="protein sequence ID" value="CAB9506442.1"/>
    <property type="molecule type" value="Genomic_DNA"/>
</dbReference>
<dbReference type="AlphaFoldDB" id="A0A9N8HB70"/>
<reference evidence="1" key="1">
    <citation type="submission" date="2020-06" db="EMBL/GenBank/DDBJ databases">
        <authorList>
            <consortium name="Plant Systems Biology data submission"/>
        </authorList>
    </citation>
    <scope>NUCLEOTIDE SEQUENCE</scope>
    <source>
        <strain evidence="1">D6</strain>
    </source>
</reference>
<dbReference type="SUPFAM" id="SSF53098">
    <property type="entry name" value="Ribonuclease H-like"/>
    <property type="match status" value="1"/>
</dbReference>
<evidence type="ECO:0000313" key="2">
    <source>
        <dbReference type="Proteomes" id="UP001153069"/>
    </source>
</evidence>
<name>A0A9N8HB70_9STRA</name>
<gene>
    <name evidence="1" type="ORF">SEMRO_267_G103360.1</name>
</gene>
<accession>A0A9N8HB70</accession>
<dbReference type="InterPro" id="IPR037027">
    <property type="entry name" value="YqgF/RNaseH-like_dom_sf"/>
</dbReference>
<dbReference type="InterPro" id="IPR005227">
    <property type="entry name" value="YqgF"/>
</dbReference>
<dbReference type="InterPro" id="IPR012337">
    <property type="entry name" value="RNaseH-like_sf"/>
</dbReference>
<dbReference type="OrthoDB" id="43004at2759"/>
<sequence length="222" mass="24826">MSKTNLLNFLAKPSTLASKLDWKKASGTVLAMDVGSDRIGLAIASHPNYGDSPLALDPMPIKLETRTGNRKALAESTIQELKKIVKNYNVCGFVVSWPLQKEGRCGAPCGKVLHTLDSLVEESSDIVNSKRPFCLWDDHHYHPSEDEWGRTPQYGETTNKTVHRASVEQYAHKCSSSVAVDVWKDYCKKHWPVLYEQEEDIWQVNGLSDSTEEESNVAAMTC</sequence>
<evidence type="ECO:0000313" key="1">
    <source>
        <dbReference type="EMBL" id="CAB9506442.1"/>
    </source>
</evidence>
<dbReference type="Proteomes" id="UP001153069">
    <property type="component" value="Unassembled WGS sequence"/>
</dbReference>
<dbReference type="Pfam" id="PF03652">
    <property type="entry name" value="RuvX"/>
    <property type="match status" value="1"/>
</dbReference>
<evidence type="ECO:0008006" key="3">
    <source>
        <dbReference type="Google" id="ProtNLM"/>
    </source>
</evidence>
<keyword evidence="2" id="KW-1185">Reference proteome</keyword>
<proteinExistence type="predicted"/>
<organism evidence="1 2">
    <name type="scientific">Seminavis robusta</name>
    <dbReference type="NCBI Taxonomy" id="568900"/>
    <lineage>
        <taxon>Eukaryota</taxon>
        <taxon>Sar</taxon>
        <taxon>Stramenopiles</taxon>
        <taxon>Ochrophyta</taxon>
        <taxon>Bacillariophyta</taxon>
        <taxon>Bacillariophyceae</taxon>
        <taxon>Bacillariophycidae</taxon>
        <taxon>Naviculales</taxon>
        <taxon>Naviculaceae</taxon>
        <taxon>Seminavis</taxon>
    </lineage>
</organism>
<dbReference type="GO" id="GO:0006364">
    <property type="term" value="P:rRNA processing"/>
    <property type="evidence" value="ECO:0007669"/>
    <property type="project" value="InterPro"/>
</dbReference>
<protein>
    <recommendedName>
        <fullName evidence="3">YqgF/RNase H-like domain-containing protein</fullName>
    </recommendedName>
</protein>